<reference evidence="4 6" key="3">
    <citation type="submission" date="2017-11" db="EMBL/GenBank/DDBJ databases">
        <title>De-novo sequencing of pomegranate (Punica granatum L.) genome.</title>
        <authorList>
            <person name="Akparov Z."/>
            <person name="Amiraslanov A."/>
            <person name="Hajiyeva S."/>
            <person name="Abbasov M."/>
            <person name="Kaur K."/>
            <person name="Hamwieh A."/>
            <person name="Solovyev V."/>
            <person name="Salamov A."/>
            <person name="Braich B."/>
            <person name="Kosarev P."/>
            <person name="Mahmoud A."/>
            <person name="Hajiyev E."/>
            <person name="Babayeva S."/>
            <person name="Izzatullayeva V."/>
            <person name="Mammadov A."/>
            <person name="Mammadov A."/>
            <person name="Sharifova S."/>
            <person name="Ojaghi J."/>
            <person name="Eynullazada K."/>
            <person name="Bayramov B."/>
            <person name="Abdulazimova A."/>
            <person name="Shahmuradov I."/>
        </authorList>
    </citation>
    <scope>NUCLEOTIDE SEQUENCE [LARGE SCALE GENOMIC DNA]</scope>
    <source>
        <strain evidence="4">AG2017</strain>
        <strain evidence="6">cv. AG2017</strain>
        <tissue evidence="4">Leaf</tissue>
    </source>
</reference>
<keyword evidence="2" id="KW-0732">Signal</keyword>
<evidence type="ECO:0000256" key="2">
    <source>
        <dbReference type="SAM" id="SignalP"/>
    </source>
</evidence>
<dbReference type="GeneID" id="116193115"/>
<evidence type="ECO:0000313" key="6">
    <source>
        <dbReference type="Proteomes" id="UP000233551"/>
    </source>
</evidence>
<keyword evidence="1" id="KW-0812">Transmembrane</keyword>
<feature type="signal peptide" evidence="2">
    <location>
        <begin position="1"/>
        <end position="16"/>
    </location>
</feature>
<name>A0A218Y0R7_PUNGR</name>
<dbReference type="OrthoDB" id="1095087at2759"/>
<evidence type="ECO:0000313" key="5">
    <source>
        <dbReference type="Proteomes" id="UP000197138"/>
    </source>
</evidence>
<dbReference type="PANTHER" id="PTHR33640:SF8">
    <property type="entry name" value="TRANSMEMBRANE PROTEIN"/>
    <property type="match status" value="1"/>
</dbReference>
<dbReference type="Proteomes" id="UP000233551">
    <property type="component" value="Unassembled WGS sequence"/>
</dbReference>
<reference evidence="3" key="2">
    <citation type="submission" date="2017-06" db="EMBL/GenBank/DDBJ databases">
        <title>The pomegranate genome and the genomics of punicalagin biosynthesis.</title>
        <authorList>
            <person name="Xu C."/>
        </authorList>
    </citation>
    <scope>NUCLEOTIDE SEQUENCE [LARGE SCALE GENOMIC DNA]</scope>
    <source>
        <tissue evidence="3">Fresh leaf</tissue>
    </source>
</reference>
<reference evidence="5" key="1">
    <citation type="journal article" date="2017" name="Plant J.">
        <title>The pomegranate (Punica granatum L.) genome and the genomics of punicalagin biosynthesis.</title>
        <authorList>
            <person name="Qin G."/>
            <person name="Xu C."/>
            <person name="Ming R."/>
            <person name="Tang H."/>
            <person name="Guyot R."/>
            <person name="Kramer E.M."/>
            <person name="Hu Y."/>
            <person name="Yi X."/>
            <person name="Qi Y."/>
            <person name="Xu X."/>
            <person name="Gao Z."/>
            <person name="Pan H."/>
            <person name="Jian J."/>
            <person name="Tian Y."/>
            <person name="Yue Z."/>
            <person name="Xu Y."/>
        </authorList>
    </citation>
    <scope>NUCLEOTIDE SEQUENCE [LARGE SCALE GENOMIC DNA]</scope>
    <source>
        <strain evidence="5">cv. Dabenzi</strain>
    </source>
</reference>
<dbReference type="AlphaFoldDB" id="A0A218Y0R7"/>
<proteinExistence type="predicted"/>
<feature type="chain" id="PRO_5014072121" description="DUF4408 domain-containing protein" evidence="2">
    <location>
        <begin position="17"/>
        <end position="152"/>
    </location>
</feature>
<gene>
    <name evidence="3" type="ORF">CDL15_Pgr027404</name>
    <name evidence="4" type="ORF">CRG98_019853</name>
</gene>
<dbReference type="PANTHER" id="PTHR33640">
    <property type="entry name" value="TRANSMEMBRANE PROTEIN"/>
    <property type="match status" value="1"/>
</dbReference>
<protein>
    <recommendedName>
        <fullName evidence="7">DUF4408 domain-containing protein</fullName>
    </recommendedName>
</protein>
<keyword evidence="1" id="KW-1133">Transmembrane helix</keyword>
<feature type="transmembrane region" description="Helical" evidence="1">
    <location>
        <begin position="36"/>
        <end position="54"/>
    </location>
</feature>
<accession>A0A218Y0R7</accession>
<evidence type="ECO:0000313" key="3">
    <source>
        <dbReference type="EMBL" id="OWM90917.1"/>
    </source>
</evidence>
<organism evidence="3 5">
    <name type="scientific">Punica granatum</name>
    <name type="common">Pomegranate</name>
    <dbReference type="NCBI Taxonomy" id="22663"/>
    <lineage>
        <taxon>Eukaryota</taxon>
        <taxon>Viridiplantae</taxon>
        <taxon>Streptophyta</taxon>
        <taxon>Embryophyta</taxon>
        <taxon>Tracheophyta</taxon>
        <taxon>Spermatophyta</taxon>
        <taxon>Magnoliopsida</taxon>
        <taxon>eudicotyledons</taxon>
        <taxon>Gunneridae</taxon>
        <taxon>Pentapetalae</taxon>
        <taxon>rosids</taxon>
        <taxon>malvids</taxon>
        <taxon>Myrtales</taxon>
        <taxon>Lythraceae</taxon>
        <taxon>Punica</taxon>
    </lineage>
</organism>
<dbReference type="Proteomes" id="UP000197138">
    <property type="component" value="Unassembled WGS sequence"/>
</dbReference>
<comment type="caution">
    <text evidence="3">The sequence shown here is derived from an EMBL/GenBank/DDBJ whole genome shotgun (WGS) entry which is preliminary data.</text>
</comment>
<keyword evidence="6" id="KW-1185">Reference proteome</keyword>
<dbReference type="EMBL" id="PGOL01001240">
    <property type="protein sequence ID" value="PKI59750.1"/>
    <property type="molecule type" value="Genomic_DNA"/>
</dbReference>
<keyword evidence="1" id="KW-0472">Membrane</keyword>
<dbReference type="EMBL" id="MTKT01000527">
    <property type="protein sequence ID" value="OWM90917.1"/>
    <property type="molecule type" value="Genomic_DNA"/>
</dbReference>
<evidence type="ECO:0000313" key="4">
    <source>
        <dbReference type="EMBL" id="PKI59750.1"/>
    </source>
</evidence>
<sequence>MELFLVLVLLSRFSTQLPEAVKSSGKYFTDLKLAVLSPRFILVFGNMIVIALFAKSGRFSGQDTGSKNDFYDEFGKSKRLNHGTIWKLRDSDYQDKQVIFEKVVPSKDVNSSRYSRATKTAAYRRSQSEKILLGQNEKPNHELKRLATEKCV</sequence>
<evidence type="ECO:0000256" key="1">
    <source>
        <dbReference type="SAM" id="Phobius"/>
    </source>
</evidence>
<evidence type="ECO:0008006" key="7">
    <source>
        <dbReference type="Google" id="ProtNLM"/>
    </source>
</evidence>